<feature type="transmembrane region" description="Helical" evidence="1">
    <location>
        <begin position="101"/>
        <end position="122"/>
    </location>
</feature>
<keyword evidence="1" id="KW-0812">Transmembrane</keyword>
<dbReference type="OrthoDB" id="203146at2157"/>
<evidence type="ECO:0000313" key="2">
    <source>
        <dbReference type="EMBL" id="SFR55249.1"/>
    </source>
</evidence>
<accession>A0A1I6HLA5</accession>
<dbReference type="EMBL" id="FOYN01000004">
    <property type="protein sequence ID" value="SFR55249.1"/>
    <property type="molecule type" value="Genomic_DNA"/>
</dbReference>
<organism evidence="2 3">
    <name type="scientific">Halorubrum sodomense</name>
    <dbReference type="NCBI Taxonomy" id="35743"/>
    <lineage>
        <taxon>Archaea</taxon>
        <taxon>Methanobacteriati</taxon>
        <taxon>Methanobacteriota</taxon>
        <taxon>Stenosarchaea group</taxon>
        <taxon>Halobacteria</taxon>
        <taxon>Halobacteriales</taxon>
        <taxon>Haloferacaceae</taxon>
        <taxon>Halorubrum</taxon>
    </lineage>
</organism>
<evidence type="ECO:0000256" key="1">
    <source>
        <dbReference type="SAM" id="Phobius"/>
    </source>
</evidence>
<protein>
    <submittedName>
        <fullName evidence="2">Uncharacterized protein</fullName>
    </submittedName>
</protein>
<sequence length="200" mass="19905">MTARGARATVSGVLGDVDGAVRLALGRRDSAAVVAAVTVGYLLAYLWATGDLSLRTGVAPGVLVIDDPLGRLFARTGPASFGAIATVDTGVVRLLLSPVDVAIGAVVAGLVGINLGTTYLAVRRPAECGIGAVSGLVASVPALLSGTVCCGPVVLLAVGVQATAVVLTAFVWLLPIGIALLLASLAYVATKIDPGRPIEP</sequence>
<evidence type="ECO:0000313" key="3">
    <source>
        <dbReference type="Proteomes" id="UP000198932"/>
    </source>
</evidence>
<proteinExistence type="predicted"/>
<feature type="transmembrane region" description="Helical" evidence="1">
    <location>
        <begin position="31"/>
        <end position="48"/>
    </location>
</feature>
<dbReference type="STRING" id="35743.SAMN04487937_2726"/>
<gene>
    <name evidence="2" type="ORF">SAMN04487937_2726</name>
</gene>
<dbReference type="Proteomes" id="UP000198932">
    <property type="component" value="Unassembled WGS sequence"/>
</dbReference>
<keyword evidence="3" id="KW-1185">Reference proteome</keyword>
<reference evidence="3" key="1">
    <citation type="submission" date="2016-10" db="EMBL/GenBank/DDBJ databases">
        <authorList>
            <person name="Varghese N."/>
            <person name="Submissions S."/>
        </authorList>
    </citation>
    <scope>NUCLEOTIDE SEQUENCE [LARGE SCALE GENOMIC DNA]</scope>
    <source>
        <strain evidence="3">RD 26</strain>
    </source>
</reference>
<dbReference type="AlphaFoldDB" id="A0A1I6HLA5"/>
<feature type="transmembrane region" description="Helical" evidence="1">
    <location>
        <begin position="164"/>
        <end position="188"/>
    </location>
</feature>
<name>A0A1I6HLA5_HALSD</name>
<dbReference type="RefSeq" id="WP_092923396.1">
    <property type="nucleotide sequence ID" value="NZ_FOYN01000004.1"/>
</dbReference>
<keyword evidence="1" id="KW-1133">Transmembrane helix</keyword>
<feature type="transmembrane region" description="Helical" evidence="1">
    <location>
        <begin position="134"/>
        <end position="158"/>
    </location>
</feature>
<keyword evidence="1" id="KW-0472">Membrane</keyword>